<accession>A0A226EJS6</accession>
<keyword evidence="6" id="KW-0328">Glycosyltransferase</keyword>
<evidence type="ECO:0000256" key="9">
    <source>
        <dbReference type="ARBA" id="ARBA00022723"/>
    </source>
</evidence>
<evidence type="ECO:0000256" key="18">
    <source>
        <dbReference type="ARBA" id="ARBA00032181"/>
    </source>
</evidence>
<dbReference type="Pfam" id="PF13896">
    <property type="entry name" value="Glyco_transf_49"/>
    <property type="match status" value="1"/>
</dbReference>
<evidence type="ECO:0000256" key="6">
    <source>
        <dbReference type="ARBA" id="ARBA00022676"/>
    </source>
</evidence>
<evidence type="ECO:0000256" key="14">
    <source>
        <dbReference type="ARBA" id="ARBA00023180"/>
    </source>
</evidence>
<evidence type="ECO:0000256" key="3">
    <source>
        <dbReference type="ARBA" id="ARBA00004922"/>
    </source>
</evidence>
<keyword evidence="10" id="KW-0735">Signal-anchor</keyword>
<keyword evidence="11 21" id="KW-1133">Transmembrane helix</keyword>
<dbReference type="GO" id="GO:0015020">
    <property type="term" value="F:glucuronosyltransferase activity"/>
    <property type="evidence" value="ECO:0007669"/>
    <property type="project" value="InterPro"/>
</dbReference>
<evidence type="ECO:0000313" key="23">
    <source>
        <dbReference type="Proteomes" id="UP000198287"/>
    </source>
</evidence>
<keyword evidence="23" id="KW-1185">Reference proteome</keyword>
<evidence type="ECO:0000256" key="12">
    <source>
        <dbReference type="ARBA" id="ARBA00023034"/>
    </source>
</evidence>
<evidence type="ECO:0000256" key="15">
    <source>
        <dbReference type="ARBA" id="ARBA00023211"/>
    </source>
</evidence>
<evidence type="ECO:0000256" key="8">
    <source>
        <dbReference type="ARBA" id="ARBA00022692"/>
    </source>
</evidence>
<evidence type="ECO:0000256" key="13">
    <source>
        <dbReference type="ARBA" id="ARBA00023136"/>
    </source>
</evidence>
<comment type="subcellular location">
    <subcellularLocation>
        <location evidence="2">Golgi apparatus membrane</location>
        <topology evidence="2">Single-pass type II membrane protein</topology>
    </subcellularLocation>
</comment>
<dbReference type="GO" id="GO:0000139">
    <property type="term" value="C:Golgi membrane"/>
    <property type="evidence" value="ECO:0007669"/>
    <property type="project" value="UniProtKB-SubCell"/>
</dbReference>
<evidence type="ECO:0000256" key="20">
    <source>
        <dbReference type="ARBA" id="ARBA00047852"/>
    </source>
</evidence>
<protein>
    <recommendedName>
        <fullName evidence="5">Beta-1,4-glucuronyltransferase 1</fullName>
    </recommendedName>
    <alternativeName>
        <fullName evidence="16">I-beta-1,3-N-acetylglucosaminyltransferase</fullName>
    </alternativeName>
    <alternativeName>
        <fullName evidence="19">N-acetyllactosaminide beta-1,3-N-acetylglucosaminyltransferase</fullName>
    </alternativeName>
    <alternativeName>
        <fullName evidence="17">Poly-N-acetyllactosamine extension enzyme</fullName>
    </alternativeName>
    <alternativeName>
        <fullName evidence="18">UDP-GlcNAc:betaGal beta-1,3-N-acetylglucosaminyltransferase 1</fullName>
    </alternativeName>
</protein>
<evidence type="ECO:0000256" key="11">
    <source>
        <dbReference type="ARBA" id="ARBA00022989"/>
    </source>
</evidence>
<dbReference type="PANTHER" id="PTHR46420">
    <property type="entry name" value="BETA-1,4-GLUCURONYLTRANSFERASE 1"/>
    <property type="match status" value="1"/>
</dbReference>
<keyword evidence="13 21" id="KW-0472">Membrane</keyword>
<name>A0A226EJS6_FOLCA</name>
<evidence type="ECO:0000256" key="10">
    <source>
        <dbReference type="ARBA" id="ARBA00022968"/>
    </source>
</evidence>
<gene>
    <name evidence="22" type="ORF">Fcan01_06980</name>
</gene>
<evidence type="ECO:0000256" key="21">
    <source>
        <dbReference type="SAM" id="Phobius"/>
    </source>
</evidence>
<evidence type="ECO:0000256" key="7">
    <source>
        <dbReference type="ARBA" id="ARBA00022679"/>
    </source>
</evidence>
<dbReference type="GO" id="GO:0046872">
    <property type="term" value="F:metal ion binding"/>
    <property type="evidence" value="ECO:0007669"/>
    <property type="project" value="UniProtKB-KW"/>
</dbReference>
<comment type="pathway">
    <text evidence="3">Protein modification; protein glycosylation.</text>
</comment>
<keyword evidence="9" id="KW-0479">Metal-binding</keyword>
<feature type="transmembrane region" description="Helical" evidence="21">
    <location>
        <begin position="12"/>
        <end position="29"/>
    </location>
</feature>
<comment type="catalytic activity">
    <reaction evidence="20">
        <text>3-O-[beta-D-Xyl-(1-&gt;4)-Rib-ol-P-Rib-ol-P-3-beta-D-GalNAc-(1-&gt;3)-beta-D-GlcNAc-(1-&gt;4)-(O-6-P-alpha-D-Man)]-Thr-[protein] + UDP-alpha-D-glucuronate = 3-O-[beta-D-GlcA-(1-&gt;3)-beta-D-Xyl-(1-&gt;4)-Rib-ol-P-Rib-ol-P-3-beta-D-GalNAc-(1-&gt;3)-beta-D-GlcNAc-(1-&gt;4)-(O-6-P-alpha-D-Man)]-Thr-[protein] + UDP + H(+)</text>
        <dbReference type="Rhea" id="RHEA:46860"/>
        <dbReference type="Rhea" id="RHEA-COMP:15023"/>
        <dbReference type="Rhea" id="RHEA-COMP:17482"/>
        <dbReference type="ChEBI" id="CHEBI:15378"/>
        <dbReference type="ChEBI" id="CHEBI:58052"/>
        <dbReference type="ChEBI" id="CHEBI:58223"/>
        <dbReference type="ChEBI" id="CHEBI:142405"/>
        <dbReference type="ChEBI" id="CHEBI:177336"/>
    </reaction>
</comment>
<proteinExistence type="inferred from homology"/>
<evidence type="ECO:0000256" key="16">
    <source>
        <dbReference type="ARBA" id="ARBA00030723"/>
    </source>
</evidence>
<evidence type="ECO:0000256" key="4">
    <source>
        <dbReference type="ARBA" id="ARBA00008539"/>
    </source>
</evidence>
<evidence type="ECO:0000256" key="5">
    <source>
        <dbReference type="ARBA" id="ARBA00017962"/>
    </source>
</evidence>
<dbReference type="OMA" id="ERNDNAT"/>
<comment type="caution">
    <text evidence="22">The sequence shown here is derived from an EMBL/GenBank/DDBJ whole genome shotgun (WGS) entry which is preliminary data.</text>
</comment>
<keyword evidence="7" id="KW-0808">Transferase</keyword>
<organism evidence="22 23">
    <name type="scientific">Folsomia candida</name>
    <name type="common">Springtail</name>
    <dbReference type="NCBI Taxonomy" id="158441"/>
    <lineage>
        <taxon>Eukaryota</taxon>
        <taxon>Metazoa</taxon>
        <taxon>Ecdysozoa</taxon>
        <taxon>Arthropoda</taxon>
        <taxon>Hexapoda</taxon>
        <taxon>Collembola</taxon>
        <taxon>Entomobryomorpha</taxon>
        <taxon>Isotomoidea</taxon>
        <taxon>Isotomidae</taxon>
        <taxon>Proisotominae</taxon>
        <taxon>Folsomia</taxon>
    </lineage>
</organism>
<evidence type="ECO:0000256" key="17">
    <source>
        <dbReference type="ARBA" id="ARBA00032175"/>
    </source>
</evidence>
<dbReference type="OrthoDB" id="6479716at2759"/>
<keyword evidence="8 21" id="KW-0812">Transmembrane</keyword>
<dbReference type="PANTHER" id="PTHR46420:SF1">
    <property type="entry name" value="BETA-1,4-GLUCURONYLTRANSFERASE 1"/>
    <property type="match status" value="1"/>
</dbReference>
<dbReference type="UniPathway" id="UPA00378"/>
<reference evidence="22 23" key="1">
    <citation type="submission" date="2015-12" db="EMBL/GenBank/DDBJ databases">
        <title>The genome of Folsomia candida.</title>
        <authorList>
            <person name="Faddeeva A."/>
            <person name="Derks M.F."/>
            <person name="Anvar Y."/>
            <person name="Smit S."/>
            <person name="Van Straalen N."/>
            <person name="Roelofs D."/>
        </authorList>
    </citation>
    <scope>NUCLEOTIDE SEQUENCE [LARGE SCALE GENOMIC DNA]</scope>
    <source>
        <strain evidence="22 23">VU population</strain>
        <tissue evidence="22">Whole body</tissue>
    </source>
</reference>
<comment type="cofactor">
    <cofactor evidence="1">
        <name>Mn(2+)</name>
        <dbReference type="ChEBI" id="CHEBI:29035"/>
    </cofactor>
</comment>
<dbReference type="GO" id="GO:0035269">
    <property type="term" value="P:protein O-linked glycosylation via mannose"/>
    <property type="evidence" value="ECO:0007669"/>
    <property type="project" value="TreeGrafter"/>
</dbReference>
<dbReference type="InterPro" id="IPR043189">
    <property type="entry name" value="B4GAT1"/>
</dbReference>
<sequence length="471" mass="55575">MTVRTYTKLHLIVYLAIFTVCIVTLKAILHKSTSEPRRRNESPNLEIEISDFRVEEQSVDFEEQTEVSLIDTGFVKELPFYRARLDRRRLIKIYDWVWTGERWDELLSSFSICLSTQGSMDRIMSVPELVEAWRGPVSLAVYITNPNEWVGLNLLVNHYRKCHPLFRDYVSIHLAIPVQIENTWTADLQQLEDEEEAEKFVTSFTNLPCTTSDKVLQHMIKKIQANEDSKLLMENYPQNHMRNIAEKACGTEWTFSTDIDIIPRPDSATLLQDFILTDYVQECQQCAFVVPTFELDIKQSYPASKKELVQLWNSSLAQPFHFDVFLKAHNATNYKRWARTNLGEEPIKVSHKATRKYMQYYEPFYISPSNIPEFQERFIGYGFTRSSQTQEALTEGWKFQVLTPVFAIHWGLQNRETLINPGNEKIIRRRQTFFNRRIFKRFMIELELRRKLKQEANYEEKHGTTPDFSKY</sequence>
<dbReference type="Proteomes" id="UP000198287">
    <property type="component" value="Unassembled WGS sequence"/>
</dbReference>
<evidence type="ECO:0000256" key="2">
    <source>
        <dbReference type="ARBA" id="ARBA00004323"/>
    </source>
</evidence>
<keyword evidence="15" id="KW-0464">Manganese</keyword>
<evidence type="ECO:0000256" key="19">
    <source>
        <dbReference type="ARBA" id="ARBA00033291"/>
    </source>
</evidence>
<keyword evidence="12" id="KW-0333">Golgi apparatus</keyword>
<comment type="similarity">
    <text evidence="4">Belongs to the glycosyltransferase 49 family.</text>
</comment>
<keyword evidence="14" id="KW-0325">Glycoprotein</keyword>
<dbReference type="EMBL" id="LNIX01000003">
    <property type="protein sequence ID" value="OXA57377.1"/>
    <property type="molecule type" value="Genomic_DNA"/>
</dbReference>
<evidence type="ECO:0000313" key="22">
    <source>
        <dbReference type="EMBL" id="OXA57377.1"/>
    </source>
</evidence>
<dbReference type="AlphaFoldDB" id="A0A226EJS6"/>
<evidence type="ECO:0000256" key="1">
    <source>
        <dbReference type="ARBA" id="ARBA00001936"/>
    </source>
</evidence>